<gene>
    <name evidence="1" type="ORF">L1987_65044</name>
</gene>
<accession>A0ACB9BTA5</accession>
<reference evidence="2" key="1">
    <citation type="journal article" date="2022" name="Mol. Ecol. Resour.">
        <title>The genomes of chicory, endive, great burdock and yacon provide insights into Asteraceae palaeo-polyploidization history and plant inulin production.</title>
        <authorList>
            <person name="Fan W."/>
            <person name="Wang S."/>
            <person name="Wang H."/>
            <person name="Wang A."/>
            <person name="Jiang F."/>
            <person name="Liu H."/>
            <person name="Zhao H."/>
            <person name="Xu D."/>
            <person name="Zhang Y."/>
        </authorList>
    </citation>
    <scope>NUCLEOTIDE SEQUENCE [LARGE SCALE GENOMIC DNA]</scope>
    <source>
        <strain evidence="2">cv. Yunnan</strain>
    </source>
</reference>
<name>A0ACB9BTA5_9ASTR</name>
<protein>
    <submittedName>
        <fullName evidence="1">Uncharacterized protein</fullName>
    </submittedName>
</protein>
<organism evidence="1 2">
    <name type="scientific">Smallanthus sonchifolius</name>
    <dbReference type="NCBI Taxonomy" id="185202"/>
    <lineage>
        <taxon>Eukaryota</taxon>
        <taxon>Viridiplantae</taxon>
        <taxon>Streptophyta</taxon>
        <taxon>Embryophyta</taxon>
        <taxon>Tracheophyta</taxon>
        <taxon>Spermatophyta</taxon>
        <taxon>Magnoliopsida</taxon>
        <taxon>eudicotyledons</taxon>
        <taxon>Gunneridae</taxon>
        <taxon>Pentapetalae</taxon>
        <taxon>asterids</taxon>
        <taxon>campanulids</taxon>
        <taxon>Asterales</taxon>
        <taxon>Asteraceae</taxon>
        <taxon>Asteroideae</taxon>
        <taxon>Heliantheae alliance</taxon>
        <taxon>Millerieae</taxon>
        <taxon>Smallanthus</taxon>
    </lineage>
</organism>
<proteinExistence type="predicted"/>
<reference evidence="1 2" key="2">
    <citation type="journal article" date="2022" name="Mol. Ecol. Resour.">
        <title>The genomes of chicory, endive, great burdock and yacon provide insights into Asteraceae paleo-polyploidization history and plant inulin production.</title>
        <authorList>
            <person name="Fan W."/>
            <person name="Wang S."/>
            <person name="Wang H."/>
            <person name="Wang A."/>
            <person name="Jiang F."/>
            <person name="Liu H."/>
            <person name="Zhao H."/>
            <person name="Xu D."/>
            <person name="Zhang Y."/>
        </authorList>
    </citation>
    <scope>NUCLEOTIDE SEQUENCE [LARGE SCALE GENOMIC DNA]</scope>
    <source>
        <strain evidence="2">cv. Yunnan</strain>
        <tissue evidence="1">Leaves</tissue>
    </source>
</reference>
<keyword evidence="2" id="KW-1185">Reference proteome</keyword>
<comment type="caution">
    <text evidence="1">The sequence shown here is derived from an EMBL/GenBank/DDBJ whole genome shotgun (WGS) entry which is preliminary data.</text>
</comment>
<dbReference type="EMBL" id="CM042039">
    <property type="protein sequence ID" value="KAI3725263.1"/>
    <property type="molecule type" value="Genomic_DNA"/>
</dbReference>
<sequence length="114" mass="13013">MDLMNRVCRPMLDRSVIVFVDDILIYSKNEGDHVCHLKEVLEALKKENLYAKFSKYAFWLREFLGIGRLLSVIHQGFLKNSFAVDKVDSEGGIGMRVDATRESDRVCVTAVEDS</sequence>
<evidence type="ECO:0000313" key="2">
    <source>
        <dbReference type="Proteomes" id="UP001056120"/>
    </source>
</evidence>
<evidence type="ECO:0000313" key="1">
    <source>
        <dbReference type="EMBL" id="KAI3725263.1"/>
    </source>
</evidence>
<dbReference type="Proteomes" id="UP001056120">
    <property type="component" value="Linkage Group LG22"/>
</dbReference>